<comment type="similarity">
    <text evidence="1">Belongs to the glycosyl hydrolase 2 family.</text>
</comment>
<dbReference type="SUPFAM" id="SSF51445">
    <property type="entry name" value="(Trans)glycosidases"/>
    <property type="match status" value="1"/>
</dbReference>
<feature type="domain" description="Glycosyl hydrolases family 2 sugar binding" evidence="5">
    <location>
        <begin position="15"/>
        <end position="197"/>
    </location>
</feature>
<evidence type="ECO:0000256" key="1">
    <source>
        <dbReference type="ARBA" id="ARBA00007401"/>
    </source>
</evidence>
<proteinExistence type="inferred from homology"/>
<dbReference type="GO" id="GO:0019391">
    <property type="term" value="P:glucuronoside catabolic process"/>
    <property type="evidence" value="ECO:0007669"/>
    <property type="project" value="TreeGrafter"/>
</dbReference>
<dbReference type="Pfam" id="PF02836">
    <property type="entry name" value="Glyco_hydro_2_C"/>
    <property type="match status" value="1"/>
</dbReference>
<dbReference type="Gene3D" id="2.60.40.10">
    <property type="entry name" value="Immunoglobulins"/>
    <property type="match status" value="1"/>
</dbReference>
<evidence type="ECO:0000256" key="2">
    <source>
        <dbReference type="ARBA" id="ARBA00022801"/>
    </source>
</evidence>
<dbReference type="GO" id="GO:0004566">
    <property type="term" value="F:beta-glucuronidase activity"/>
    <property type="evidence" value="ECO:0007669"/>
    <property type="project" value="TreeGrafter"/>
</dbReference>
<evidence type="ECO:0000313" key="6">
    <source>
        <dbReference type="Proteomes" id="UP000887581"/>
    </source>
</evidence>
<dbReference type="GO" id="GO:0005975">
    <property type="term" value="P:carbohydrate metabolic process"/>
    <property type="evidence" value="ECO:0007669"/>
    <property type="project" value="InterPro"/>
</dbReference>
<protein>
    <submittedName>
        <fullName evidence="7">Beta-glucuronidase</fullName>
    </submittedName>
</protein>
<dbReference type="SUPFAM" id="SSF49785">
    <property type="entry name" value="Galactose-binding domain-like"/>
    <property type="match status" value="1"/>
</dbReference>
<dbReference type="PANTHER" id="PTHR10066">
    <property type="entry name" value="BETA-GLUCURONIDASE"/>
    <property type="match status" value="1"/>
</dbReference>
<sequence>MIGILKRNERRFYDQLDGFWTFVREEKNSPSVGIQRKWHLYDLSEFKNATVMPVPAAYNDLTADREVREHVGWVWYQRKFRVSARDKSYRHFVRFSSVQYYAVAFINDRTVGVHIGGHLPFEIDITSHILFDNENRLTVAVNNTLTSQTIPPGEFRYIQKQHGESKQYPPGFFKQTWNFDFFNYAGILRPVYITRKPFAYIDDIKIEAEADGFLDYRIYTVSNSKLETIQVRVMDKSGNQLFESNQQRYTGYVNNIRPWWPRDMGAPVQLSISDILIDVYRLWFGFRTVTVSEDQIFINGKPFYCHGFGMHEDFELHGRGYNPVVMTKDLNMLEWMSGNCYRTSHYPYSEEMAFESDRRGIAVITETPAVGLSYFTRQNELLHAEMIRELIERDRNHPSTIIWSLANEPSSNHPAARLYFGQTNKRQKLENFKDYREVLTTANVELVNFTRALDRTRPVTAVLAASFDTDQVADLLDLICINRYFGWYVDIGYLETINRSWIFEINNWKLKYHKPIVVSEYGAEALPGLNQEPSRAFSERYQQELLEQTHDAFDILRENHTITGEMVWNLADFMTADGVTRVVGNHKGLLTRTRQAKMAAYDLKKRYEKLEKTMKMEQETEALRKR</sequence>
<evidence type="ECO:0000259" key="5">
    <source>
        <dbReference type="Pfam" id="PF02837"/>
    </source>
</evidence>
<dbReference type="Gene3D" id="3.20.20.80">
    <property type="entry name" value="Glycosidases"/>
    <property type="match status" value="1"/>
</dbReference>
<dbReference type="InterPro" id="IPR006101">
    <property type="entry name" value="Glyco_hydro_2"/>
</dbReference>
<dbReference type="GO" id="GO:0030246">
    <property type="term" value="F:carbohydrate binding"/>
    <property type="evidence" value="ECO:0007669"/>
    <property type="project" value="TreeGrafter"/>
</dbReference>
<accession>A0A915Q188</accession>
<dbReference type="WBParaSite" id="sdigi.contig439.g8328.t1">
    <property type="protein sequence ID" value="sdigi.contig439.g8328.t1"/>
    <property type="gene ID" value="sdigi.contig439.g8328"/>
</dbReference>
<evidence type="ECO:0000259" key="4">
    <source>
        <dbReference type="Pfam" id="PF02836"/>
    </source>
</evidence>
<dbReference type="GO" id="GO:0005615">
    <property type="term" value="C:extracellular space"/>
    <property type="evidence" value="ECO:0007669"/>
    <property type="project" value="TreeGrafter"/>
</dbReference>
<dbReference type="InterPro" id="IPR008979">
    <property type="entry name" value="Galactose-bd-like_sf"/>
</dbReference>
<name>A0A915Q188_9BILA</name>
<dbReference type="InterPro" id="IPR006103">
    <property type="entry name" value="Glyco_hydro_2_cat"/>
</dbReference>
<dbReference type="InterPro" id="IPR006104">
    <property type="entry name" value="Glyco_hydro_2_N"/>
</dbReference>
<dbReference type="InterPro" id="IPR036156">
    <property type="entry name" value="Beta-gal/glucu_dom_sf"/>
</dbReference>
<dbReference type="PANTHER" id="PTHR10066:SF67">
    <property type="entry name" value="BETA-GLUCURONIDASE"/>
    <property type="match status" value="1"/>
</dbReference>
<organism evidence="6 7">
    <name type="scientific">Setaria digitata</name>
    <dbReference type="NCBI Taxonomy" id="48799"/>
    <lineage>
        <taxon>Eukaryota</taxon>
        <taxon>Metazoa</taxon>
        <taxon>Ecdysozoa</taxon>
        <taxon>Nematoda</taxon>
        <taxon>Chromadorea</taxon>
        <taxon>Rhabditida</taxon>
        <taxon>Spirurina</taxon>
        <taxon>Spiruromorpha</taxon>
        <taxon>Filarioidea</taxon>
        <taxon>Setariidae</taxon>
        <taxon>Setaria</taxon>
    </lineage>
</organism>
<dbReference type="PRINTS" id="PR00132">
    <property type="entry name" value="GLHYDRLASE2"/>
</dbReference>
<dbReference type="SUPFAM" id="SSF49303">
    <property type="entry name" value="beta-Galactosidase/glucuronidase domain"/>
    <property type="match status" value="1"/>
</dbReference>
<dbReference type="Proteomes" id="UP000887581">
    <property type="component" value="Unplaced"/>
</dbReference>
<keyword evidence="6" id="KW-1185">Reference proteome</keyword>
<keyword evidence="2" id="KW-0378">Hydrolase</keyword>
<dbReference type="Pfam" id="PF02837">
    <property type="entry name" value="Glyco_hydro_2_N"/>
    <property type="match status" value="1"/>
</dbReference>
<reference evidence="7" key="1">
    <citation type="submission" date="2022-11" db="UniProtKB">
        <authorList>
            <consortium name="WormBaseParasite"/>
        </authorList>
    </citation>
    <scope>IDENTIFICATION</scope>
</reference>
<dbReference type="InterPro" id="IPR013783">
    <property type="entry name" value="Ig-like_fold"/>
</dbReference>
<evidence type="ECO:0000313" key="7">
    <source>
        <dbReference type="WBParaSite" id="sdigi.contig439.g8328.t1"/>
    </source>
</evidence>
<evidence type="ECO:0000256" key="3">
    <source>
        <dbReference type="ARBA" id="ARBA00023295"/>
    </source>
</evidence>
<dbReference type="FunFam" id="2.60.120.260:FF:000198">
    <property type="entry name" value="Beta-glucuronidase"/>
    <property type="match status" value="1"/>
</dbReference>
<dbReference type="AlphaFoldDB" id="A0A915Q188"/>
<keyword evidence="3" id="KW-0326">Glycosidase</keyword>
<dbReference type="InterPro" id="IPR017853">
    <property type="entry name" value="GH"/>
</dbReference>
<feature type="domain" description="Glycoside hydrolase family 2 catalytic" evidence="4">
    <location>
        <begin position="289"/>
        <end position="610"/>
    </location>
</feature>
<dbReference type="Gene3D" id="2.60.120.260">
    <property type="entry name" value="Galactose-binding domain-like"/>
    <property type="match status" value="1"/>
</dbReference>